<dbReference type="AlphaFoldDB" id="A0A8B7ZWT3"/>
<keyword evidence="6" id="KW-0472">Membrane</keyword>
<evidence type="ECO:0000259" key="7">
    <source>
        <dbReference type="PROSITE" id="PS50287"/>
    </source>
</evidence>
<dbReference type="OMA" id="NSPCCER"/>
<dbReference type="SMART" id="SM00202">
    <property type="entry name" value="SR"/>
    <property type="match status" value="1"/>
</dbReference>
<keyword evidence="9" id="KW-1185">Reference proteome</keyword>
<evidence type="ECO:0000313" key="9">
    <source>
        <dbReference type="Proteomes" id="UP000694845"/>
    </source>
</evidence>
<dbReference type="InterPro" id="IPR036772">
    <property type="entry name" value="SRCR-like_dom_sf"/>
</dbReference>
<dbReference type="PANTHER" id="PTHR14002">
    <property type="entry name" value="ENDOGLIN/TGF-BETA RECEPTOR TYPE III"/>
    <property type="match status" value="1"/>
</dbReference>
<dbReference type="FunFam" id="3.10.250.10:FF:000006">
    <property type="entry name" value="neurotrypsin isoform X2"/>
    <property type="match status" value="1"/>
</dbReference>
<dbReference type="Pfam" id="PF00530">
    <property type="entry name" value="SRCR"/>
    <property type="match status" value="1"/>
</dbReference>
<dbReference type="InterPro" id="IPR048290">
    <property type="entry name" value="ZP_chr"/>
</dbReference>
<dbReference type="PROSITE" id="PS51034">
    <property type="entry name" value="ZP_2"/>
    <property type="match status" value="1"/>
</dbReference>
<dbReference type="SUPFAM" id="SSF56487">
    <property type="entry name" value="SRCR-like"/>
    <property type="match status" value="1"/>
</dbReference>
<keyword evidence="2" id="KW-0677">Repeat</keyword>
<dbReference type="Gene3D" id="3.10.250.10">
    <property type="entry name" value="SRCR-like domain"/>
    <property type="match status" value="1"/>
</dbReference>
<dbReference type="InterPro" id="IPR055355">
    <property type="entry name" value="ZP-C"/>
</dbReference>
<evidence type="ECO:0000256" key="4">
    <source>
        <dbReference type="ARBA" id="ARBA00023180"/>
    </source>
</evidence>
<keyword evidence="6" id="KW-0812">Transmembrane</keyword>
<dbReference type="PROSITE" id="PS50287">
    <property type="entry name" value="SRCR_2"/>
    <property type="match status" value="1"/>
</dbReference>
<keyword evidence="4" id="KW-0325">Glycoprotein</keyword>
<sequence length="445" mass="49578">MWGTVCDDSWDINDAQVICRMLGLPPATRAWSRAHFGQGSGSIALDDVYCRGYESNIADCPHRGWFSHNCHHSEDAGVTCGERPTTQSQEITEEASPQPEVDCAESGMTVYIPRSVIGDALAYHLHFQDPTCVGSHHNATHVKIFTTYDRCGTFREIRGEKVIYFNTVYDEAVPVEAGANITRDLDIHITAQCIMDLDGMAKLSFLPDTSPINHYEEGLGTFNFSLFLYRTNDYATPYLPADYPINFKMGDILYFEARTWSEPGLELFVQTCRATPTSNSNDFNRYTFIQDGCIEDKTLVFRPSHDSHAERFEIEVFAFIDTLPQPVVYIHCDMILCNASDADSRCALGCPTGDVRSLLNMHKRRARSTLSGSRAYPITQGPISLAKEGGKEASSGLSSVQLPILLTTVCLLVGCVLVLGTLVVMMRKRSKRLAMYQPLAMDVEE</sequence>
<reference evidence="10" key="1">
    <citation type="submission" date="2025-08" db="UniProtKB">
        <authorList>
            <consortium name="RefSeq"/>
        </authorList>
    </citation>
    <scope>IDENTIFICATION</scope>
</reference>
<evidence type="ECO:0000256" key="5">
    <source>
        <dbReference type="PROSITE-ProRule" id="PRU00196"/>
    </source>
</evidence>
<evidence type="ECO:0000256" key="2">
    <source>
        <dbReference type="ARBA" id="ARBA00022737"/>
    </source>
</evidence>
<dbReference type="Pfam" id="PF00100">
    <property type="entry name" value="Zona_pellucida"/>
    <property type="match status" value="1"/>
</dbReference>
<feature type="transmembrane region" description="Helical" evidence="6">
    <location>
        <begin position="404"/>
        <end position="425"/>
    </location>
</feature>
<dbReference type="InterPro" id="IPR055356">
    <property type="entry name" value="ZP-N"/>
</dbReference>
<dbReference type="InterPro" id="IPR042235">
    <property type="entry name" value="ZP-C_dom"/>
</dbReference>
<dbReference type="GeneID" id="110989466"/>
<dbReference type="Proteomes" id="UP000694845">
    <property type="component" value="Unplaced"/>
</dbReference>
<dbReference type="Pfam" id="PF23344">
    <property type="entry name" value="ZP-N"/>
    <property type="match status" value="1"/>
</dbReference>
<dbReference type="InterPro" id="IPR001507">
    <property type="entry name" value="ZP_dom"/>
</dbReference>
<feature type="disulfide bond" evidence="5">
    <location>
        <begin position="19"/>
        <end position="80"/>
    </location>
</feature>
<feature type="domain" description="SRCR" evidence="7">
    <location>
        <begin position="1"/>
        <end position="81"/>
    </location>
</feature>
<dbReference type="GO" id="GO:0016020">
    <property type="term" value="C:membrane"/>
    <property type="evidence" value="ECO:0007669"/>
    <property type="project" value="InterPro"/>
</dbReference>
<organism evidence="9 10">
    <name type="scientific">Acanthaster planci</name>
    <name type="common">Crown-of-thorns starfish</name>
    <dbReference type="NCBI Taxonomy" id="133434"/>
    <lineage>
        <taxon>Eukaryota</taxon>
        <taxon>Metazoa</taxon>
        <taxon>Echinodermata</taxon>
        <taxon>Eleutherozoa</taxon>
        <taxon>Asterozoa</taxon>
        <taxon>Asteroidea</taxon>
        <taxon>Valvatacea</taxon>
        <taxon>Valvatida</taxon>
        <taxon>Acanthasteridae</taxon>
        <taxon>Acanthaster</taxon>
    </lineage>
</organism>
<evidence type="ECO:0000256" key="6">
    <source>
        <dbReference type="SAM" id="Phobius"/>
    </source>
</evidence>
<feature type="domain" description="ZP" evidence="8">
    <location>
        <begin position="102"/>
        <end position="353"/>
    </location>
</feature>
<evidence type="ECO:0000313" key="10">
    <source>
        <dbReference type="RefSeq" id="XP_022109552.1"/>
    </source>
</evidence>
<dbReference type="InterPro" id="IPR001190">
    <property type="entry name" value="SRCR"/>
</dbReference>
<dbReference type="Gene3D" id="2.60.40.3210">
    <property type="entry name" value="Zona pellucida, ZP-N domain"/>
    <property type="match status" value="1"/>
</dbReference>
<protein>
    <submittedName>
        <fullName evidence="10">Deleted in malignant brain tumors 1 protein-like</fullName>
    </submittedName>
</protein>
<feature type="disulfide bond" evidence="5">
    <location>
        <begin position="50"/>
        <end position="60"/>
    </location>
</feature>
<keyword evidence="1" id="KW-0732">Signal</keyword>
<dbReference type="SMART" id="SM00241">
    <property type="entry name" value="ZP"/>
    <property type="match status" value="1"/>
</dbReference>
<evidence type="ECO:0000256" key="1">
    <source>
        <dbReference type="ARBA" id="ARBA00022729"/>
    </source>
</evidence>
<dbReference type="PRINTS" id="PR00023">
    <property type="entry name" value="ZPELLUCIDA"/>
</dbReference>
<dbReference type="Gene3D" id="2.60.40.4100">
    <property type="entry name" value="Zona pellucida, ZP-C domain"/>
    <property type="match status" value="1"/>
</dbReference>
<evidence type="ECO:0000256" key="3">
    <source>
        <dbReference type="ARBA" id="ARBA00023157"/>
    </source>
</evidence>
<gene>
    <name evidence="10" type="primary">LOC110989466</name>
</gene>
<dbReference type="KEGG" id="aplc:110989466"/>
<feature type="disulfide bond" evidence="5">
    <location>
        <begin position="6"/>
        <end position="70"/>
    </location>
</feature>
<dbReference type="PRINTS" id="PR00258">
    <property type="entry name" value="SPERACTRCPTR"/>
</dbReference>
<keyword evidence="3 5" id="KW-1015">Disulfide bond</keyword>
<keyword evidence="6" id="KW-1133">Transmembrane helix</keyword>
<dbReference type="RefSeq" id="XP_022109552.1">
    <property type="nucleotide sequence ID" value="XM_022253860.1"/>
</dbReference>
<dbReference type="OrthoDB" id="10063988at2759"/>
<proteinExistence type="predicted"/>
<evidence type="ECO:0000259" key="8">
    <source>
        <dbReference type="PROSITE" id="PS51034"/>
    </source>
</evidence>
<name>A0A8B7ZWT3_ACAPL</name>
<dbReference type="PANTHER" id="PTHR14002:SF43">
    <property type="entry name" value="DELTA-LIKE PROTEIN"/>
    <property type="match status" value="1"/>
</dbReference>
<accession>A0A8B7ZWT3</accession>